<sequence length="442" mass="50625">MKEVFKIYPKNYLQRVPKPAEAILSDALITFGTGSDIMPFNVFGASKELEMSYVYIMKSEFILKSKITLGFFSKKNAVLILFVISFFNFCKSSHETFVEEIQDLVEQEKYEKASEKLKEKLQSPKERDEFLSKEVPDSARVIEFSNDRLKLVWTEDQKIFFQDLASGENNSRSLDQIPSNLSLSQNANYALVEYTMQTSGGCRYVAISLKDSSLSYEAGAQVSCKNRGSILPDGSKIYYFVDDNLYEEKTVEPRKPVLVLNKEKIISPFPNLKTRFLMYSSGSSFLIFSGNAGAYNLYWFHPSQKTVEKIDKDILSPILYYGNGESAYYIGGEIGKLHLRRINFSSKGKPVITKLFTVSRKEINPWKLSKKNEFLSGYSGKVHLWGPAKKSQNLPILCERVFLTGDDRIVCETELGNLFLSKLDFQPEDWSVWKLYEEVRSK</sequence>
<evidence type="ECO:0000313" key="1">
    <source>
        <dbReference type="EMBL" id="EKR64166.1"/>
    </source>
</evidence>
<protein>
    <submittedName>
        <fullName evidence="1">Uncharacterized protein</fullName>
    </submittedName>
</protein>
<dbReference type="AlphaFoldDB" id="A0A828Z1K6"/>
<dbReference type="EMBL" id="AFLV02000050">
    <property type="protein sequence ID" value="EKR64166.1"/>
    <property type="molecule type" value="Genomic_DNA"/>
</dbReference>
<organism evidence="1 2">
    <name type="scientific">Leptospira weilii str. 2006001853</name>
    <dbReference type="NCBI Taxonomy" id="1001589"/>
    <lineage>
        <taxon>Bacteria</taxon>
        <taxon>Pseudomonadati</taxon>
        <taxon>Spirochaetota</taxon>
        <taxon>Spirochaetia</taxon>
        <taxon>Leptospirales</taxon>
        <taxon>Leptospiraceae</taxon>
        <taxon>Leptospira</taxon>
    </lineage>
</organism>
<gene>
    <name evidence="1" type="ORF">LEP1GSC036_3770</name>
</gene>
<accession>A0A828Z1K6</accession>
<evidence type="ECO:0000313" key="2">
    <source>
        <dbReference type="Proteomes" id="UP000001338"/>
    </source>
</evidence>
<name>A0A828Z1K6_9LEPT</name>
<reference evidence="1 2" key="1">
    <citation type="submission" date="2012-10" db="EMBL/GenBank/DDBJ databases">
        <authorList>
            <person name="Harkins D.M."/>
            <person name="Durkin A.S."/>
            <person name="Brinkac L.M."/>
            <person name="Haft D.H."/>
            <person name="Selengut J.D."/>
            <person name="Sanka R."/>
            <person name="DePew J."/>
            <person name="Purushe J."/>
            <person name="Whelen A.C."/>
            <person name="Vinetz J.M."/>
            <person name="Sutton G.G."/>
            <person name="Nierman W.C."/>
            <person name="Fouts D.E."/>
        </authorList>
    </citation>
    <scope>NUCLEOTIDE SEQUENCE [LARGE SCALE GENOMIC DNA]</scope>
    <source>
        <strain evidence="1 2">2006001853</strain>
    </source>
</reference>
<comment type="caution">
    <text evidence="1">The sequence shown here is derived from an EMBL/GenBank/DDBJ whole genome shotgun (WGS) entry which is preliminary data.</text>
</comment>
<proteinExistence type="predicted"/>
<dbReference type="Proteomes" id="UP000001338">
    <property type="component" value="Unassembled WGS sequence"/>
</dbReference>
<dbReference type="SUPFAM" id="SSF82171">
    <property type="entry name" value="DPP6 N-terminal domain-like"/>
    <property type="match status" value="1"/>
</dbReference>